<dbReference type="RefSeq" id="WP_345058310.1">
    <property type="nucleotide sequence ID" value="NZ_BAABDK010000031.1"/>
</dbReference>
<comment type="caution">
    <text evidence="1">The sequence shown here is derived from an EMBL/GenBank/DDBJ whole genome shotgun (WGS) entry which is preliminary data.</text>
</comment>
<evidence type="ECO:0000313" key="1">
    <source>
        <dbReference type="EMBL" id="GAA4049840.1"/>
    </source>
</evidence>
<keyword evidence="2" id="KW-1185">Reference proteome</keyword>
<accession>A0ABP7UQE8</accession>
<dbReference type="EMBL" id="BAABDK010000031">
    <property type="protein sequence ID" value="GAA4049840.1"/>
    <property type="molecule type" value="Genomic_DNA"/>
</dbReference>
<protein>
    <submittedName>
        <fullName evidence="1">Uncharacterized protein</fullName>
    </submittedName>
</protein>
<gene>
    <name evidence="1" type="ORF">GCM10022409_40710</name>
</gene>
<dbReference type="Proteomes" id="UP001501469">
    <property type="component" value="Unassembled WGS sequence"/>
</dbReference>
<reference evidence="2" key="1">
    <citation type="journal article" date="2019" name="Int. J. Syst. Evol. Microbiol.">
        <title>The Global Catalogue of Microorganisms (GCM) 10K type strain sequencing project: providing services to taxonomists for standard genome sequencing and annotation.</title>
        <authorList>
            <consortium name="The Broad Institute Genomics Platform"/>
            <consortium name="The Broad Institute Genome Sequencing Center for Infectious Disease"/>
            <person name="Wu L."/>
            <person name="Ma J."/>
        </authorList>
    </citation>
    <scope>NUCLEOTIDE SEQUENCE [LARGE SCALE GENOMIC DNA]</scope>
    <source>
        <strain evidence="2">JCM 17225</strain>
    </source>
</reference>
<evidence type="ECO:0000313" key="2">
    <source>
        <dbReference type="Proteomes" id="UP001501469"/>
    </source>
</evidence>
<proteinExistence type="predicted"/>
<name>A0ABP7UQE8_9BACT</name>
<sequence length="87" mass="9758">MLTLEKLLILLRFNWDEALFQQSGSAADKLLLADIDWDKYASLLQDLLLVSKKLVSPEYARTVHRQLLAACADEATAQTFIGYASTL</sequence>
<organism evidence="1 2">
    <name type="scientific">Hymenobacter glaciei</name>
    <dbReference type="NCBI Taxonomy" id="877209"/>
    <lineage>
        <taxon>Bacteria</taxon>
        <taxon>Pseudomonadati</taxon>
        <taxon>Bacteroidota</taxon>
        <taxon>Cytophagia</taxon>
        <taxon>Cytophagales</taxon>
        <taxon>Hymenobacteraceae</taxon>
        <taxon>Hymenobacter</taxon>
    </lineage>
</organism>